<evidence type="ECO:0008006" key="5">
    <source>
        <dbReference type="Google" id="ProtNLM"/>
    </source>
</evidence>
<evidence type="ECO:0000256" key="2">
    <source>
        <dbReference type="SAM" id="MobiDB-lite"/>
    </source>
</evidence>
<keyword evidence="4" id="KW-1185">Reference proteome</keyword>
<organism evidence="3 4">
    <name type="scientific">Microbacterium oryzae</name>
    <dbReference type="NCBI Taxonomy" id="743009"/>
    <lineage>
        <taxon>Bacteria</taxon>
        <taxon>Bacillati</taxon>
        <taxon>Actinomycetota</taxon>
        <taxon>Actinomycetes</taxon>
        <taxon>Micrococcales</taxon>
        <taxon>Microbacteriaceae</taxon>
        <taxon>Microbacterium</taxon>
    </lineage>
</organism>
<keyword evidence="1" id="KW-0175">Coiled coil</keyword>
<feature type="compositionally biased region" description="Pro residues" evidence="2">
    <location>
        <begin position="128"/>
        <end position="140"/>
    </location>
</feature>
<feature type="coiled-coil region" evidence="1">
    <location>
        <begin position="8"/>
        <end position="76"/>
    </location>
</feature>
<sequence length="415" mass="45456">MARRRGFLAEVQHQARLAEQRQRAAARQQLVAARRAEQAQRAAERAQVAASRAAEADRKRLEREALAAHVEAMQAEVDSLNIGLAERYAELDGLLEATLGVDDFVDLESLRVTAQHPPFPREDLRRPIPAPQPIPDPPLPVRREVEAPKVLFGRKKKLAAAEAEVEQQYATDYYAWKAATDALPGQRAAQAAEHAQAEQDRLQKLAVATEKYEAESAEREREAAEQNEALDQLIAGLGYGTVEAVQEYVGIVLANSVYPEHFPVAHAAEFDPGTAELTLRVTIPGPDTVPTIKAYKYTKSTDEISETPLSQKDAKDRYAGIVHAVALRSLHEVFEADRRGLIRSISLELGTETISPATGRETYVPFVAVAVDRDSFSELDLSAIVPAATLQHLGAVVSKNPHGLIAIDSSGIRRL</sequence>
<accession>A0A6I6DRZ1</accession>
<proteinExistence type="predicted"/>
<evidence type="ECO:0000313" key="4">
    <source>
        <dbReference type="Proteomes" id="UP000422989"/>
    </source>
</evidence>
<dbReference type="KEGG" id="moj:D7D94_08505"/>
<evidence type="ECO:0000256" key="1">
    <source>
        <dbReference type="SAM" id="Coils"/>
    </source>
</evidence>
<dbReference type="Proteomes" id="UP000422989">
    <property type="component" value="Chromosome"/>
</dbReference>
<evidence type="ECO:0000313" key="3">
    <source>
        <dbReference type="EMBL" id="QGU27705.1"/>
    </source>
</evidence>
<feature type="region of interest" description="Disordered" evidence="2">
    <location>
        <begin position="118"/>
        <end position="141"/>
    </location>
</feature>
<name>A0A6I6DRZ1_9MICO</name>
<reference evidence="3 4" key="1">
    <citation type="submission" date="2018-09" db="EMBL/GenBank/DDBJ databases">
        <title>Whole genome sequencing of Microbacterium oryzae strain MB-10T.</title>
        <authorList>
            <person name="Das S.K."/>
        </authorList>
    </citation>
    <scope>NUCLEOTIDE SEQUENCE [LARGE SCALE GENOMIC DNA]</scope>
    <source>
        <strain evidence="3 4">MB-10</strain>
    </source>
</reference>
<gene>
    <name evidence="3" type="ORF">D7D94_08505</name>
</gene>
<dbReference type="AlphaFoldDB" id="A0A6I6DRZ1"/>
<protein>
    <recommendedName>
        <fullName evidence="5">Restriction endonuclease</fullName>
    </recommendedName>
</protein>
<dbReference type="OrthoDB" id="3206608at2"/>
<dbReference type="EMBL" id="CP032550">
    <property type="protein sequence ID" value="QGU27705.1"/>
    <property type="molecule type" value="Genomic_DNA"/>
</dbReference>
<feature type="coiled-coil region" evidence="1">
    <location>
        <begin position="195"/>
        <end position="229"/>
    </location>
</feature>